<keyword evidence="5" id="KW-0812">Transmembrane</keyword>
<dbReference type="InterPro" id="IPR000498">
    <property type="entry name" value="OmpA-like_TM_dom"/>
</dbReference>
<keyword evidence="2" id="KW-0813">Transport</keyword>
<dbReference type="GO" id="GO:0015288">
    <property type="term" value="F:porin activity"/>
    <property type="evidence" value="ECO:0007669"/>
    <property type="project" value="UniProtKB-KW"/>
</dbReference>
<dbReference type="SUPFAM" id="SSF56925">
    <property type="entry name" value="OMPA-like"/>
    <property type="match status" value="1"/>
</dbReference>
<evidence type="ECO:0000256" key="1">
    <source>
        <dbReference type="ARBA" id="ARBA00005710"/>
    </source>
</evidence>
<keyword evidence="2" id="KW-0406">Ion transport</keyword>
<sequence length="229" mass="24227">MKKVSQSASILLGSLIAANALAGGTSAPVYVGGSYGVSYYDNSAEQMDNLDICKSAAAHNQTCSSEEGDQVGHLYGGLQISEGLGVELGYVNMGDTANYHYSDPIKIQQQTTAVTLSGVAKQRLSKSSPVSAYGKAGVVRWSTETRVASDNPAIHGLAITEEGYSPMLGAGLQYDMNNNVSLRAGWERYYDVGEKNEILEYDADGSAAKINTLETDVDVISAGVNFSFL</sequence>
<keyword evidence="5" id="KW-0472">Membrane</keyword>
<protein>
    <submittedName>
        <fullName evidence="5">OmpA-like transmembrane domain-containing protein</fullName>
    </submittedName>
</protein>
<evidence type="ECO:0000256" key="2">
    <source>
        <dbReference type="ARBA" id="ARBA00023114"/>
    </source>
</evidence>
<name>A0A1T4WFB3_9GAMM</name>
<dbReference type="EMBL" id="FUYB01000005">
    <property type="protein sequence ID" value="SKA76012.1"/>
    <property type="molecule type" value="Genomic_DNA"/>
</dbReference>
<evidence type="ECO:0000256" key="3">
    <source>
        <dbReference type="SAM" id="SignalP"/>
    </source>
</evidence>
<organism evidence="5 6">
    <name type="scientific">Thiothrix eikelboomii</name>
    <dbReference type="NCBI Taxonomy" id="92487"/>
    <lineage>
        <taxon>Bacteria</taxon>
        <taxon>Pseudomonadati</taxon>
        <taxon>Pseudomonadota</taxon>
        <taxon>Gammaproteobacteria</taxon>
        <taxon>Thiotrichales</taxon>
        <taxon>Thiotrichaceae</taxon>
        <taxon>Thiothrix</taxon>
    </lineage>
</organism>
<accession>A0A1T4WFB3</accession>
<feature type="signal peptide" evidence="3">
    <location>
        <begin position="1"/>
        <end position="22"/>
    </location>
</feature>
<keyword evidence="6" id="KW-1185">Reference proteome</keyword>
<feature type="chain" id="PRO_5010573530" evidence="3">
    <location>
        <begin position="23"/>
        <end position="229"/>
    </location>
</feature>
<keyword evidence="2" id="KW-0626">Porin</keyword>
<gene>
    <name evidence="5" type="ORF">SAMN02745130_01613</name>
</gene>
<feature type="domain" description="Outer membrane protein OmpA-like transmembrane" evidence="4">
    <location>
        <begin position="28"/>
        <end position="226"/>
    </location>
</feature>
<proteinExistence type="inferred from homology"/>
<dbReference type="RefSeq" id="WP_078922075.1">
    <property type="nucleotide sequence ID" value="NZ_FUYB01000005.1"/>
</dbReference>
<dbReference type="Proteomes" id="UP000190460">
    <property type="component" value="Unassembled WGS sequence"/>
</dbReference>
<evidence type="ECO:0000313" key="6">
    <source>
        <dbReference type="Proteomes" id="UP000190460"/>
    </source>
</evidence>
<reference evidence="5 6" key="1">
    <citation type="submission" date="2017-02" db="EMBL/GenBank/DDBJ databases">
        <authorList>
            <person name="Peterson S.W."/>
        </authorList>
    </citation>
    <scope>NUCLEOTIDE SEQUENCE [LARGE SCALE GENOMIC DNA]</scope>
    <source>
        <strain evidence="5 6">ATCC 49788</strain>
    </source>
</reference>
<comment type="similarity">
    <text evidence="1">Belongs to the outer membrane OOP (TC 1.B.6) superfamily. OmpA family.</text>
</comment>
<dbReference type="OrthoDB" id="5622477at2"/>
<dbReference type="STRING" id="92487.SAMN02745130_01613"/>
<dbReference type="InterPro" id="IPR011250">
    <property type="entry name" value="OMP/PagP_B-barrel"/>
</dbReference>
<evidence type="ECO:0000313" key="5">
    <source>
        <dbReference type="EMBL" id="SKA76012.1"/>
    </source>
</evidence>
<dbReference type="Gene3D" id="2.40.160.20">
    <property type="match status" value="1"/>
</dbReference>
<dbReference type="Pfam" id="PF01389">
    <property type="entry name" value="OmpA_membrane"/>
    <property type="match status" value="1"/>
</dbReference>
<keyword evidence="3" id="KW-0732">Signal</keyword>
<dbReference type="AlphaFoldDB" id="A0A1T4WFB3"/>
<dbReference type="GO" id="GO:0046930">
    <property type="term" value="C:pore complex"/>
    <property type="evidence" value="ECO:0007669"/>
    <property type="project" value="UniProtKB-KW"/>
</dbReference>
<evidence type="ECO:0000259" key="4">
    <source>
        <dbReference type="Pfam" id="PF01389"/>
    </source>
</evidence>
<dbReference type="GO" id="GO:0009279">
    <property type="term" value="C:cell outer membrane"/>
    <property type="evidence" value="ECO:0007669"/>
    <property type="project" value="InterPro"/>
</dbReference>